<dbReference type="InterPro" id="IPR013595">
    <property type="entry name" value="Pept_S33_TAP-like_C"/>
</dbReference>
<dbReference type="Proteomes" id="UP000640489">
    <property type="component" value="Unassembled WGS sequence"/>
</dbReference>
<dbReference type="Pfam" id="PF08386">
    <property type="entry name" value="Abhydrolase_4"/>
    <property type="match status" value="1"/>
</dbReference>
<dbReference type="AlphaFoldDB" id="A0A930VCL5"/>
<feature type="chain" id="PRO_5037151246" evidence="4">
    <location>
        <begin position="35"/>
        <end position="528"/>
    </location>
</feature>
<evidence type="ECO:0000256" key="2">
    <source>
        <dbReference type="ARBA" id="ARBA00022729"/>
    </source>
</evidence>
<dbReference type="PANTHER" id="PTHR43248">
    <property type="entry name" value="2-SUCCINYL-6-HYDROXY-2,4-CYCLOHEXADIENE-1-CARBOXYLATE SYNTHASE"/>
    <property type="match status" value="1"/>
</dbReference>
<evidence type="ECO:0000256" key="3">
    <source>
        <dbReference type="ARBA" id="ARBA00022801"/>
    </source>
</evidence>
<organism evidence="7 8">
    <name type="scientific">Nocardioides islandensis</name>
    <dbReference type="NCBI Taxonomy" id="433663"/>
    <lineage>
        <taxon>Bacteria</taxon>
        <taxon>Bacillati</taxon>
        <taxon>Actinomycetota</taxon>
        <taxon>Actinomycetes</taxon>
        <taxon>Propionibacteriales</taxon>
        <taxon>Nocardioidaceae</taxon>
        <taxon>Nocardioides</taxon>
    </lineage>
</organism>
<feature type="signal peptide" evidence="4">
    <location>
        <begin position="1"/>
        <end position="34"/>
    </location>
</feature>
<dbReference type="EMBL" id="JADKPN010000012">
    <property type="protein sequence ID" value="MBF4765019.1"/>
    <property type="molecule type" value="Genomic_DNA"/>
</dbReference>
<evidence type="ECO:0000259" key="5">
    <source>
        <dbReference type="Pfam" id="PF00561"/>
    </source>
</evidence>
<accession>A0A930VCL5</accession>
<keyword evidence="3 7" id="KW-0378">Hydrolase</keyword>
<dbReference type="InterPro" id="IPR051601">
    <property type="entry name" value="Serine_prot/Carboxylest_S33"/>
</dbReference>
<keyword evidence="2 4" id="KW-0732">Signal</keyword>
<evidence type="ECO:0000256" key="4">
    <source>
        <dbReference type="SAM" id="SignalP"/>
    </source>
</evidence>
<reference evidence="7" key="1">
    <citation type="submission" date="2020-11" db="EMBL/GenBank/DDBJ databases">
        <title>Nocardioides sp. nov., isolated from Soil of Cynanchum wilfordii Hemsley rhizosphere.</title>
        <authorList>
            <person name="Lee J.-S."/>
            <person name="Suh M.K."/>
            <person name="Kim J.-S."/>
        </authorList>
    </citation>
    <scope>NUCLEOTIDE SEQUENCE</scope>
    <source>
        <strain evidence="7">KCTC 19275</strain>
    </source>
</reference>
<dbReference type="InterPro" id="IPR029058">
    <property type="entry name" value="AB_hydrolase_fold"/>
</dbReference>
<feature type="domain" description="Peptidase S33 tripeptidyl aminopeptidase-like C-terminal" evidence="6">
    <location>
        <begin position="430"/>
        <end position="525"/>
    </location>
</feature>
<evidence type="ECO:0000259" key="6">
    <source>
        <dbReference type="Pfam" id="PF08386"/>
    </source>
</evidence>
<proteinExistence type="inferred from homology"/>
<name>A0A930VCL5_9ACTN</name>
<protein>
    <submittedName>
        <fullName evidence="7">Alpha/beta fold hydrolase</fullName>
    </submittedName>
</protein>
<dbReference type="Pfam" id="PF00561">
    <property type="entry name" value="Abhydrolase_1"/>
    <property type="match status" value="1"/>
</dbReference>
<dbReference type="RefSeq" id="WP_194708202.1">
    <property type="nucleotide sequence ID" value="NZ_JADKPN010000012.1"/>
</dbReference>
<evidence type="ECO:0000313" key="8">
    <source>
        <dbReference type="Proteomes" id="UP000640489"/>
    </source>
</evidence>
<dbReference type="SUPFAM" id="SSF53474">
    <property type="entry name" value="alpha/beta-Hydrolases"/>
    <property type="match status" value="1"/>
</dbReference>
<keyword evidence="8" id="KW-1185">Reference proteome</keyword>
<sequence>MSPLPLVTARRRLASGLVAATTVAASLTATPVAAAPPTTARAAEAGEAPESGADVGSVPAIEWKTCPDDEILQCATYSVPLDYQHPDRGTVELAVNRLPASGPDRIGSLFLNPGGPGGSGVDVVAGVTGIPQTKELRRHFDLVGFDPRGTNRSTPSIECEPVARSVRRFDQALGQPGGERTTADALQEAREYVASCQQRSGDLLPFMGTEYAARDMDLLRAAVGDDQLTYLGLSYGTYLGAVYADMFPGRVRAVALDGSIDPFQYGDDYLGILGANYRASERSVDAFLAWCDRHATTCKFGHGAAGDALDALVARLDDHPLTRGKGADRVTTNGYTVLYLLYLLTGSGRQAWPQTGKLLGRIASGLPDISNRDLLGAAGGATNIVIECTDAAGSVTQGGFVRFARRSAAMARRLGPALAYGPPSYDGANAAACSVWPLKNPPSDWRGDFRAQGSDPVLVVGSVGDPSTPYSGAVSLAATLDHARLLTEGGGPGATHTSFFDNTCIQGKVTEYLVSLELPRAGTRCPEE</sequence>
<evidence type="ECO:0000313" key="7">
    <source>
        <dbReference type="EMBL" id="MBF4765019.1"/>
    </source>
</evidence>
<evidence type="ECO:0000256" key="1">
    <source>
        <dbReference type="ARBA" id="ARBA00010088"/>
    </source>
</evidence>
<dbReference type="InterPro" id="IPR000073">
    <property type="entry name" value="AB_hydrolase_1"/>
</dbReference>
<comment type="caution">
    <text evidence="7">The sequence shown here is derived from an EMBL/GenBank/DDBJ whole genome shotgun (WGS) entry which is preliminary data.</text>
</comment>
<dbReference type="PANTHER" id="PTHR43248:SF29">
    <property type="entry name" value="TRIPEPTIDYL AMINOPEPTIDASE"/>
    <property type="match status" value="1"/>
</dbReference>
<feature type="domain" description="AB hydrolase-1" evidence="5">
    <location>
        <begin position="109"/>
        <end position="269"/>
    </location>
</feature>
<gene>
    <name evidence="7" type="ORF">ISU07_17950</name>
</gene>
<comment type="similarity">
    <text evidence="1">Belongs to the peptidase S33 family.</text>
</comment>
<dbReference type="GO" id="GO:0016787">
    <property type="term" value="F:hydrolase activity"/>
    <property type="evidence" value="ECO:0007669"/>
    <property type="project" value="UniProtKB-KW"/>
</dbReference>
<dbReference type="Gene3D" id="3.40.50.1820">
    <property type="entry name" value="alpha/beta hydrolase"/>
    <property type="match status" value="1"/>
</dbReference>